<dbReference type="GO" id="GO:0005737">
    <property type="term" value="C:cytoplasm"/>
    <property type="evidence" value="ECO:0007669"/>
    <property type="project" value="TreeGrafter"/>
</dbReference>
<protein>
    <submittedName>
        <fullName evidence="8">Amino acid adenylation domain-containing protein</fullName>
    </submittedName>
</protein>
<dbReference type="PROSITE" id="PS00012">
    <property type="entry name" value="PHOSPHOPANTETHEINE"/>
    <property type="match status" value="1"/>
</dbReference>
<evidence type="ECO:0000256" key="6">
    <source>
        <dbReference type="ARBA" id="ARBA00023194"/>
    </source>
</evidence>
<sequence length="1407" mass="162987">MEVSKLIQNMREQGIGIWTEGGKIRYLKKDGKLDDDIKNILIYNKKEIISYFEEERERFDKFPLTDIQMAYLLGRKNSFEYGDVASHLYLELDYPALDSVKVQKIWNQLIDKHDMLRAIVLEDGTQEVLRDVAEYPIYISTKCEEIRSKWSDKYYNTETWPMFDIGVTEDKEKTTLHLSFDFLIADWASIWTLLIEFETIYYNKGNGDEKCAISFRNYVLNEMGMKNSSRYRRDKEYWKNRLDIIPEAPVLPMRSNAEKSNKFIRMARKLSAEDWEKIKFFSSQNSVTPTATVLSIFALCIERWSVNKKFSLNLTTLIRNNKYTGIYNTIGDFTSVDVLEIDLSEKIIFADFVKNVNKQIFEDLDHSSYSGIEVIRDLRKRRKNPMLFFPIIFTSSIGLIKNDGMVGKVNNNGISQTPQAFLDCQVMDNEEGLFINWDIRNGIFEEGVIQDIFCTFLTYLKKISESVEFWNQQANVELPEKQMDQRKNVNSTFKEIKMDTLQNLFLKSALEMPKKTAVVDECGEHTYEELLWTAYGIADELQKCSCKAGDYVGIKLNKSFFQIASVLGTLLIGAAFVPIDNDQPEIRADKILEIAKIKCLIGEKEETHKYREKYKWIDKDSVILKKSYDEIVNDNFDDVAYVIFTSGSTGEPKGVVIEQQAVVNTIIDINERFQVKDKDSILALSQLHFDLSVYDIFGMLATGGTIVIPEKVRYKDPSYWLMLVEKWNITVWNSVPAFMEMFVDYLERFYKGEKLSINKILLSGDWIPVKLPEKICRFLKDVRIYSLGGATEASIWSIYHECKMGESYNSSIPYGVPLSNQGFEVLDANMKPCPDMVQGELYITGKGLAKEYLGDVSKTQSSFFWLNNKRIYKTGDFGRYLRNGEIEFLGRKDSQIKISGHRIDTGEIENAIMDCCSGKNCCVTTVDWNNEPKLVAVIVPKEDEKKDEKSVREALKRYLPQYMIPFFLQFIDEIPCTSNGKVDRQAIRKLFIDKRDDKIQHKRWELENLIDKEIYSILISVLKVDALYPDDNLFELGADSLLMAQIAGRVKEIIEQTKTSVTFDEILRQILNNPTGEAITTFVKSKQNILTSENVRTDDFRIIEKTAKDTVYIFFHTALGTTNCYRFVEKELRKEDLGDFLFINVEDVEWYYSIQYHELVDRITDEYVRKIEQLHYKNINLIGYCLGGILALNVAVKLLEKGIEVNNLFVIDSYPVSGKVEDEFIDEVIFLPNYQLMLSEVLEDVDDFKVMEFITEVRKRNNGNIPQNTFFNIIEKDSKMKNNSGLWEFVNSTKEKRFEAYAKAIEKKTCINVSAELLEATFEIYQHGFKGANVELPFYSGDICYLSACEEQKYFFADKNQNLEMWNDICLGEFEVINVPGNHVTCIHSEENATLLAQIIIERNIRG</sequence>
<evidence type="ECO:0000256" key="3">
    <source>
        <dbReference type="ARBA" id="ARBA00022450"/>
    </source>
</evidence>
<dbReference type="InterPro" id="IPR000873">
    <property type="entry name" value="AMP-dep_synth/lig_dom"/>
</dbReference>
<dbReference type="InterPro" id="IPR045851">
    <property type="entry name" value="AMP-bd_C_sf"/>
</dbReference>
<proteinExistence type="predicted"/>
<dbReference type="Pfam" id="PF18563">
    <property type="entry name" value="TubC_N"/>
    <property type="match status" value="1"/>
</dbReference>
<dbReference type="PROSITE" id="PS00455">
    <property type="entry name" value="AMP_BINDING"/>
    <property type="match status" value="1"/>
</dbReference>
<dbReference type="GO" id="GO:0008610">
    <property type="term" value="P:lipid biosynthetic process"/>
    <property type="evidence" value="ECO:0007669"/>
    <property type="project" value="UniProtKB-ARBA"/>
</dbReference>
<dbReference type="GeneID" id="97189079"/>
<dbReference type="InterPro" id="IPR041464">
    <property type="entry name" value="TubC_N"/>
</dbReference>
<dbReference type="GO" id="GO:0031177">
    <property type="term" value="F:phosphopantetheine binding"/>
    <property type="evidence" value="ECO:0007669"/>
    <property type="project" value="TreeGrafter"/>
</dbReference>
<comment type="caution">
    <text evidence="8">The sequence shown here is derived from an EMBL/GenBank/DDBJ whole genome shotgun (WGS) entry which is preliminary data.</text>
</comment>
<dbReference type="GO" id="GO:0043041">
    <property type="term" value="P:amino acid activation for nonribosomal peptide biosynthetic process"/>
    <property type="evidence" value="ECO:0007669"/>
    <property type="project" value="TreeGrafter"/>
</dbReference>
<organism evidence="8 9">
    <name type="scientific">Blautia obeum</name>
    <dbReference type="NCBI Taxonomy" id="40520"/>
    <lineage>
        <taxon>Bacteria</taxon>
        <taxon>Bacillati</taxon>
        <taxon>Bacillota</taxon>
        <taxon>Clostridia</taxon>
        <taxon>Lachnospirales</taxon>
        <taxon>Lachnospiraceae</taxon>
        <taxon>Blautia</taxon>
    </lineage>
</organism>
<evidence type="ECO:0000259" key="7">
    <source>
        <dbReference type="PROSITE" id="PS50075"/>
    </source>
</evidence>
<dbReference type="InterPro" id="IPR006162">
    <property type="entry name" value="Ppantetheine_attach_site"/>
</dbReference>
<dbReference type="SUPFAM" id="SSF53474">
    <property type="entry name" value="alpha/beta-Hydrolases"/>
    <property type="match status" value="1"/>
</dbReference>
<keyword evidence="5" id="KW-0436">Ligase</keyword>
<dbReference type="PROSITE" id="PS50075">
    <property type="entry name" value="CARRIER"/>
    <property type="match status" value="1"/>
</dbReference>
<evidence type="ECO:0000256" key="5">
    <source>
        <dbReference type="ARBA" id="ARBA00022598"/>
    </source>
</evidence>
<comment type="cofactor">
    <cofactor evidence="1">
        <name>pantetheine 4'-phosphate</name>
        <dbReference type="ChEBI" id="CHEBI:47942"/>
    </cofactor>
</comment>
<evidence type="ECO:0000256" key="1">
    <source>
        <dbReference type="ARBA" id="ARBA00001957"/>
    </source>
</evidence>
<dbReference type="CDD" id="cd19535">
    <property type="entry name" value="Cyc_NRPS"/>
    <property type="match status" value="1"/>
</dbReference>
<dbReference type="InterPro" id="IPR029058">
    <property type="entry name" value="AB_hydrolase_fold"/>
</dbReference>
<dbReference type="Pfam" id="PF00975">
    <property type="entry name" value="Thioesterase"/>
    <property type="match status" value="1"/>
</dbReference>
<reference evidence="8 9" key="1">
    <citation type="submission" date="2018-08" db="EMBL/GenBank/DDBJ databases">
        <title>A genome reference for cultivated species of the human gut microbiota.</title>
        <authorList>
            <person name="Zou Y."/>
            <person name="Xue W."/>
            <person name="Luo G."/>
        </authorList>
    </citation>
    <scope>NUCLEOTIDE SEQUENCE [LARGE SCALE GENOMIC DNA]</scope>
    <source>
        <strain evidence="8 9">AF14-23</strain>
    </source>
</reference>
<dbReference type="Proteomes" id="UP000265828">
    <property type="component" value="Unassembled WGS sequence"/>
</dbReference>
<keyword evidence="6" id="KW-0045">Antibiotic biosynthesis</keyword>
<dbReference type="Pfam" id="PF00501">
    <property type="entry name" value="AMP-binding"/>
    <property type="match status" value="1"/>
</dbReference>
<dbReference type="NCBIfam" id="TIGR01733">
    <property type="entry name" value="AA-adenyl-dom"/>
    <property type="match status" value="1"/>
</dbReference>
<feature type="domain" description="Carrier" evidence="7">
    <location>
        <begin position="1005"/>
        <end position="1087"/>
    </location>
</feature>
<dbReference type="GO" id="GO:0044550">
    <property type="term" value="P:secondary metabolite biosynthetic process"/>
    <property type="evidence" value="ECO:0007669"/>
    <property type="project" value="TreeGrafter"/>
</dbReference>
<evidence type="ECO:0000313" key="9">
    <source>
        <dbReference type="Proteomes" id="UP000265828"/>
    </source>
</evidence>
<evidence type="ECO:0000313" key="8">
    <source>
        <dbReference type="EMBL" id="RGV60659.1"/>
    </source>
</evidence>
<name>A0A395X6P4_9FIRM</name>
<dbReference type="InterPro" id="IPR036736">
    <property type="entry name" value="ACP-like_sf"/>
</dbReference>
<dbReference type="PANTHER" id="PTHR45527">
    <property type="entry name" value="NONRIBOSOMAL PEPTIDE SYNTHETASE"/>
    <property type="match status" value="1"/>
</dbReference>
<keyword evidence="4" id="KW-0597">Phosphoprotein</keyword>
<dbReference type="InterPro" id="IPR009081">
    <property type="entry name" value="PP-bd_ACP"/>
</dbReference>
<dbReference type="InterPro" id="IPR001242">
    <property type="entry name" value="Condensation_dom"/>
</dbReference>
<keyword evidence="3" id="KW-0596">Phosphopantetheine</keyword>
<dbReference type="InterPro" id="IPR020845">
    <property type="entry name" value="AMP-binding_CS"/>
</dbReference>
<dbReference type="SUPFAM" id="SSF52777">
    <property type="entry name" value="CoA-dependent acyltransferases"/>
    <property type="match status" value="2"/>
</dbReference>
<dbReference type="Gene3D" id="1.10.1200.10">
    <property type="entry name" value="ACP-like"/>
    <property type="match status" value="1"/>
</dbReference>
<dbReference type="Gene3D" id="3.40.50.12780">
    <property type="entry name" value="N-terminal domain of ligase-like"/>
    <property type="match status" value="1"/>
</dbReference>
<dbReference type="Gene3D" id="3.30.559.30">
    <property type="entry name" value="Nonribosomal peptide synthetase, condensation domain"/>
    <property type="match status" value="1"/>
</dbReference>
<dbReference type="InterPro" id="IPR001031">
    <property type="entry name" value="Thioesterase"/>
</dbReference>
<dbReference type="GO" id="GO:0016874">
    <property type="term" value="F:ligase activity"/>
    <property type="evidence" value="ECO:0007669"/>
    <property type="project" value="UniProtKB-KW"/>
</dbReference>
<dbReference type="Gene3D" id="3.40.50.1820">
    <property type="entry name" value="alpha/beta hydrolase"/>
    <property type="match status" value="1"/>
</dbReference>
<dbReference type="InterPro" id="IPR044894">
    <property type="entry name" value="TubC_N_sf"/>
</dbReference>
<dbReference type="Pfam" id="PF00668">
    <property type="entry name" value="Condensation"/>
    <property type="match status" value="1"/>
</dbReference>
<dbReference type="InterPro" id="IPR010071">
    <property type="entry name" value="AA_adenyl_dom"/>
</dbReference>
<dbReference type="GO" id="GO:0017000">
    <property type="term" value="P:antibiotic biosynthetic process"/>
    <property type="evidence" value="ECO:0007669"/>
    <property type="project" value="UniProtKB-KW"/>
</dbReference>
<dbReference type="SUPFAM" id="SSF56801">
    <property type="entry name" value="Acetyl-CoA synthetase-like"/>
    <property type="match status" value="1"/>
</dbReference>
<dbReference type="SUPFAM" id="SSF47336">
    <property type="entry name" value="ACP-like"/>
    <property type="match status" value="1"/>
</dbReference>
<dbReference type="RefSeq" id="WP_117579901.1">
    <property type="nucleotide sequence ID" value="NZ_QRYY01000014.1"/>
</dbReference>
<dbReference type="InterPro" id="IPR057737">
    <property type="entry name" value="Condensation_MtbB-like"/>
</dbReference>
<gene>
    <name evidence="8" type="ORF">DWW07_16465</name>
</gene>
<accession>A0A395X6P4</accession>
<evidence type="ECO:0000256" key="4">
    <source>
        <dbReference type="ARBA" id="ARBA00022553"/>
    </source>
</evidence>
<dbReference type="Gene3D" id="1.10.10.1830">
    <property type="entry name" value="Non-ribosomal peptide synthase, adenylation domain"/>
    <property type="match status" value="1"/>
</dbReference>
<dbReference type="Gene3D" id="3.30.559.10">
    <property type="entry name" value="Chloramphenicol acetyltransferase-like domain"/>
    <property type="match status" value="1"/>
</dbReference>
<dbReference type="Pfam" id="PF13193">
    <property type="entry name" value="AMP-binding_C"/>
    <property type="match status" value="1"/>
</dbReference>
<dbReference type="Pfam" id="PF00550">
    <property type="entry name" value="PP-binding"/>
    <property type="match status" value="1"/>
</dbReference>
<dbReference type="Gene3D" id="3.30.300.30">
    <property type="match status" value="1"/>
</dbReference>
<dbReference type="InterPro" id="IPR023213">
    <property type="entry name" value="CAT-like_dom_sf"/>
</dbReference>
<dbReference type="InterPro" id="IPR042099">
    <property type="entry name" value="ANL_N_sf"/>
</dbReference>
<evidence type="ECO:0000256" key="2">
    <source>
        <dbReference type="ARBA" id="ARBA00004924"/>
    </source>
</evidence>
<comment type="pathway">
    <text evidence="2">Siderophore biosynthesis.</text>
</comment>
<dbReference type="PANTHER" id="PTHR45527:SF10">
    <property type="entry name" value="PYOCHELIN SYNTHASE PCHF"/>
    <property type="match status" value="1"/>
</dbReference>
<dbReference type="EMBL" id="QRZI01000016">
    <property type="protein sequence ID" value="RGV60659.1"/>
    <property type="molecule type" value="Genomic_DNA"/>
</dbReference>
<dbReference type="InterPro" id="IPR025110">
    <property type="entry name" value="AMP-bd_C"/>
</dbReference>